<evidence type="ECO:0000313" key="2">
    <source>
        <dbReference type="EMBL" id="GIJ19948.1"/>
    </source>
</evidence>
<keyword evidence="3" id="KW-1185">Reference proteome</keyword>
<accession>A0ABQ4IPY2</accession>
<reference evidence="2 3" key="1">
    <citation type="submission" date="2021-01" db="EMBL/GenBank/DDBJ databases">
        <title>Whole genome shotgun sequence of Verrucosispora lutea NBRC 106530.</title>
        <authorList>
            <person name="Komaki H."/>
            <person name="Tamura T."/>
        </authorList>
    </citation>
    <scope>NUCLEOTIDE SEQUENCE [LARGE SCALE GENOMIC DNA]</scope>
    <source>
        <strain evidence="2 3">NBRC 106530</strain>
    </source>
</reference>
<organism evidence="2 3">
    <name type="scientific">Micromonospora lutea</name>
    <dbReference type="NCBI Taxonomy" id="419825"/>
    <lineage>
        <taxon>Bacteria</taxon>
        <taxon>Bacillati</taxon>
        <taxon>Actinomycetota</taxon>
        <taxon>Actinomycetes</taxon>
        <taxon>Micromonosporales</taxon>
        <taxon>Micromonosporaceae</taxon>
        <taxon>Micromonospora</taxon>
    </lineage>
</organism>
<feature type="region of interest" description="Disordered" evidence="1">
    <location>
        <begin position="196"/>
        <end position="260"/>
    </location>
</feature>
<name>A0ABQ4IPY2_9ACTN</name>
<evidence type="ECO:0008006" key="4">
    <source>
        <dbReference type="Google" id="ProtNLM"/>
    </source>
</evidence>
<sequence>MYRPARSYSVISIDIVNSSPGGSWRHNRLVSDLRATVAATLEECPLGSQWVLRKDGDSMTIAVPSAVSKEEVIGEFPPRLDRWLRRSNAGRTPETQLRVRMAVTHGDVIVEENELVGGPALVEAARIRDIAPLRRAMTAAPDAFVGLVLADHVYRNSVRDGDPALMPRAYREVVAEAKGYRAPAWIRLWGVEHPTEDASADRGTDSSHPTPKPVAADAEERNAGPPSGGDTYNTSVGSVTGSLAIGKGATSYTGTSDGRR</sequence>
<proteinExistence type="predicted"/>
<gene>
    <name evidence="2" type="ORF">Vlu01_05720</name>
</gene>
<evidence type="ECO:0000313" key="3">
    <source>
        <dbReference type="Proteomes" id="UP000643165"/>
    </source>
</evidence>
<dbReference type="EMBL" id="BOPB01000002">
    <property type="protein sequence ID" value="GIJ19948.1"/>
    <property type="molecule type" value="Genomic_DNA"/>
</dbReference>
<dbReference type="Proteomes" id="UP000643165">
    <property type="component" value="Unassembled WGS sequence"/>
</dbReference>
<dbReference type="InterPro" id="IPR029787">
    <property type="entry name" value="Nucleotide_cyclase"/>
</dbReference>
<protein>
    <recommendedName>
        <fullName evidence="4">Guanylate cyclase domain-containing protein</fullName>
    </recommendedName>
</protein>
<evidence type="ECO:0000256" key="1">
    <source>
        <dbReference type="SAM" id="MobiDB-lite"/>
    </source>
</evidence>
<feature type="compositionally biased region" description="Basic and acidic residues" evidence="1">
    <location>
        <begin position="196"/>
        <end position="205"/>
    </location>
</feature>
<dbReference type="SUPFAM" id="SSF55073">
    <property type="entry name" value="Nucleotide cyclase"/>
    <property type="match status" value="1"/>
</dbReference>
<feature type="compositionally biased region" description="Polar residues" evidence="1">
    <location>
        <begin position="250"/>
        <end position="260"/>
    </location>
</feature>
<comment type="caution">
    <text evidence="2">The sequence shown here is derived from an EMBL/GenBank/DDBJ whole genome shotgun (WGS) entry which is preliminary data.</text>
</comment>
<feature type="compositionally biased region" description="Polar residues" evidence="1">
    <location>
        <begin position="230"/>
        <end position="241"/>
    </location>
</feature>